<name>A0A2P8VMF2_9ENTR</name>
<proteinExistence type="predicted"/>
<dbReference type="Pfam" id="PF11397">
    <property type="entry name" value="GlcNAc"/>
    <property type="match status" value="1"/>
</dbReference>
<dbReference type="AlphaFoldDB" id="A0A2P8VMF2"/>
<dbReference type="STRING" id="1388748.GCA_000463155_03192"/>
<protein>
    <submittedName>
        <fullName evidence="1">Glycosyltransferase</fullName>
    </submittedName>
</protein>
<dbReference type="InterPro" id="IPR029044">
    <property type="entry name" value="Nucleotide-diphossugar_trans"/>
</dbReference>
<comment type="caution">
    <text evidence="1">The sequence shown here is derived from an EMBL/GenBank/DDBJ whole genome shotgun (WGS) entry which is preliminary data.</text>
</comment>
<dbReference type="PANTHER" id="PTHR34496">
    <property type="entry name" value="GLCNAC TRANSFERASE-RELATED"/>
    <property type="match status" value="1"/>
</dbReference>
<dbReference type="SUPFAM" id="SSF53448">
    <property type="entry name" value="Nucleotide-diphospho-sugar transferases"/>
    <property type="match status" value="1"/>
</dbReference>
<sequence length="444" mass="50949">MRPAETLFVSIASYRDPELIPTLKDMIANAAHPEALHIAICWQHDEDISLFIDAGMTLCQSYIHSNNNIFVFEYQSARITILSIHYYHSHGACWARHKAEQFYNDETWFLQIDSHCRFIHNWDSEAIAMMKSLQKRCPKPILSTYPPSYNPADEANRSAFISRLTFREFSPEGLPMLSSTTFSADEPPRCGYLAGGLIFAPGSFVLEVPNDPEIFFAGEEIAMAARAFTHGYDIHTPNKILLWHFYQRSDANKIWGDHNNKAKENGSVDLAWWERDKVSKKRVRSLLGLESSPSEPGAYGHGKARTLAEFERRIGVHFCSQTVMPDVVGDARLSYFPDRSYSESDWLEKRIHPNHKKIQFSKDEISHHHADIHRWHFGAYCANNVLLKKIILTPEELEKCFVSQKGIYEIAFSFTSPPSVKPSVIRGCPFHRQQGWGEVVEKKW</sequence>
<evidence type="ECO:0000313" key="1">
    <source>
        <dbReference type="EMBL" id="PSN08742.1"/>
    </source>
</evidence>
<dbReference type="EMBL" id="PYEP01000002">
    <property type="protein sequence ID" value="PSN08742.1"/>
    <property type="molecule type" value="Genomic_DNA"/>
</dbReference>
<accession>A0A2P8VMF2</accession>
<dbReference type="Proteomes" id="UP000240212">
    <property type="component" value="Unassembled WGS sequence"/>
</dbReference>
<dbReference type="PANTHER" id="PTHR34496:SF10">
    <property type="entry name" value="GLCNAC TRANSFERASE"/>
    <property type="match status" value="1"/>
</dbReference>
<evidence type="ECO:0000313" key="2">
    <source>
        <dbReference type="Proteomes" id="UP000240212"/>
    </source>
</evidence>
<dbReference type="RefSeq" id="WP_106876470.1">
    <property type="nucleotide sequence ID" value="NZ_PYEP01000002.1"/>
</dbReference>
<reference evidence="1 2" key="1">
    <citation type="submission" date="2018-03" db="EMBL/GenBank/DDBJ databases">
        <title>Draft genome sequence of the first documented clinical Siccibacter turicensis isolate in Austria.</title>
        <authorList>
            <person name="Lepuschitz S."/>
            <person name="Pekard-Amenitsch S."/>
            <person name="Haunold R."/>
            <person name="Schill S."/>
            <person name="Mach R."/>
            <person name="Allerberger F."/>
            <person name="Ruppitsch W."/>
            <person name="Forsythe S.J."/>
        </authorList>
    </citation>
    <scope>NUCLEOTIDE SEQUENCE [LARGE SCALE GENOMIC DNA]</scope>
    <source>
        <strain evidence="1 2">6100069499-17</strain>
    </source>
</reference>
<dbReference type="OrthoDB" id="8738370at2"/>
<dbReference type="GO" id="GO:0016740">
    <property type="term" value="F:transferase activity"/>
    <property type="evidence" value="ECO:0007669"/>
    <property type="project" value="UniProtKB-KW"/>
</dbReference>
<keyword evidence="1" id="KW-0808">Transferase</keyword>
<gene>
    <name evidence="1" type="ORF">C7G83_05125</name>
</gene>
<keyword evidence="2" id="KW-1185">Reference proteome</keyword>
<dbReference type="InterPro" id="IPR021067">
    <property type="entry name" value="Glycosyltransferase"/>
</dbReference>
<organism evidence="1 2">
    <name type="scientific">Siccibacter turicensis</name>
    <dbReference type="NCBI Taxonomy" id="357233"/>
    <lineage>
        <taxon>Bacteria</taxon>
        <taxon>Pseudomonadati</taxon>
        <taxon>Pseudomonadota</taxon>
        <taxon>Gammaproteobacteria</taxon>
        <taxon>Enterobacterales</taxon>
        <taxon>Enterobacteriaceae</taxon>
        <taxon>Siccibacter</taxon>
    </lineage>
</organism>